<reference evidence="6 7" key="1">
    <citation type="submission" date="2024-06" db="EMBL/GenBank/DDBJ databases">
        <title>The Natural Products Discovery Center: Release of the First 8490 Sequenced Strains for Exploring Actinobacteria Biosynthetic Diversity.</title>
        <authorList>
            <person name="Kalkreuter E."/>
            <person name="Kautsar S.A."/>
            <person name="Yang D."/>
            <person name="Bader C.D."/>
            <person name="Teijaro C.N."/>
            <person name="Fluegel L."/>
            <person name="Davis C.M."/>
            <person name="Simpson J.R."/>
            <person name="Lauterbach L."/>
            <person name="Steele A.D."/>
            <person name="Gui C."/>
            <person name="Meng S."/>
            <person name="Li G."/>
            <person name="Viehrig K."/>
            <person name="Ye F."/>
            <person name="Su P."/>
            <person name="Kiefer A.F."/>
            <person name="Nichols A."/>
            <person name="Cepeda A.J."/>
            <person name="Yan W."/>
            <person name="Fan B."/>
            <person name="Jiang Y."/>
            <person name="Adhikari A."/>
            <person name="Zheng C.-J."/>
            <person name="Schuster L."/>
            <person name="Cowan T.M."/>
            <person name="Smanski M.J."/>
            <person name="Chevrette M.G."/>
            <person name="De Carvalho L.P.S."/>
            <person name="Shen B."/>
        </authorList>
    </citation>
    <scope>NUCLEOTIDE SEQUENCE [LARGE SCALE GENOMIC DNA]</scope>
    <source>
        <strain evidence="6 7">NPDC050100</strain>
    </source>
</reference>
<gene>
    <name evidence="6" type="ORF">AB0I59_37720</name>
</gene>
<organism evidence="6 7">
    <name type="scientific">Microtetraspora glauca</name>
    <dbReference type="NCBI Taxonomy" id="1996"/>
    <lineage>
        <taxon>Bacteria</taxon>
        <taxon>Bacillati</taxon>
        <taxon>Actinomycetota</taxon>
        <taxon>Actinomycetes</taxon>
        <taxon>Streptosporangiales</taxon>
        <taxon>Streptosporangiaceae</taxon>
        <taxon>Microtetraspora</taxon>
    </lineage>
</organism>
<dbReference type="Pfam" id="PF00884">
    <property type="entry name" value="Sulfatase"/>
    <property type="match status" value="1"/>
</dbReference>
<dbReference type="CDD" id="cd16025">
    <property type="entry name" value="PAS_like"/>
    <property type="match status" value="1"/>
</dbReference>
<dbReference type="InterPro" id="IPR024607">
    <property type="entry name" value="Sulfatase_CS"/>
</dbReference>
<evidence type="ECO:0000256" key="3">
    <source>
        <dbReference type="ARBA" id="ARBA00022801"/>
    </source>
</evidence>
<proteinExistence type="inferred from homology"/>
<keyword evidence="2" id="KW-0479">Metal-binding</keyword>
<dbReference type="InterPro" id="IPR050738">
    <property type="entry name" value="Sulfatase"/>
</dbReference>
<dbReference type="EMBL" id="JBFALK010000029">
    <property type="protein sequence ID" value="MEV0974367.1"/>
    <property type="molecule type" value="Genomic_DNA"/>
</dbReference>
<dbReference type="PANTHER" id="PTHR42693:SF43">
    <property type="entry name" value="BLL2667 PROTEIN"/>
    <property type="match status" value="1"/>
</dbReference>
<accession>A0ABV3GST2</accession>
<feature type="domain" description="Sulfatase N-terminal" evidence="5">
    <location>
        <begin position="38"/>
        <end position="449"/>
    </location>
</feature>
<dbReference type="EC" id="3.1.6.-" evidence="6"/>
<keyword evidence="7" id="KW-1185">Reference proteome</keyword>
<keyword evidence="3 6" id="KW-0378">Hydrolase</keyword>
<dbReference type="Gene3D" id="3.30.1120.10">
    <property type="match status" value="1"/>
</dbReference>
<dbReference type="GO" id="GO:0016787">
    <property type="term" value="F:hydrolase activity"/>
    <property type="evidence" value="ECO:0007669"/>
    <property type="project" value="UniProtKB-KW"/>
</dbReference>
<dbReference type="RefSeq" id="WP_358140884.1">
    <property type="nucleotide sequence ID" value="NZ_JBFALK010000029.1"/>
</dbReference>
<protein>
    <submittedName>
        <fullName evidence="6">Arylsulfatase</fullName>
        <ecNumber evidence="6">3.1.6.-</ecNumber>
    </submittedName>
</protein>
<dbReference type="Gene3D" id="3.40.720.10">
    <property type="entry name" value="Alkaline Phosphatase, subunit A"/>
    <property type="match status" value="1"/>
</dbReference>
<evidence type="ECO:0000256" key="4">
    <source>
        <dbReference type="ARBA" id="ARBA00022837"/>
    </source>
</evidence>
<evidence type="ECO:0000259" key="5">
    <source>
        <dbReference type="Pfam" id="PF00884"/>
    </source>
</evidence>
<dbReference type="InterPro" id="IPR000917">
    <property type="entry name" value="Sulfatase_N"/>
</dbReference>
<dbReference type="Proteomes" id="UP001551675">
    <property type="component" value="Unassembled WGS sequence"/>
</dbReference>
<evidence type="ECO:0000313" key="6">
    <source>
        <dbReference type="EMBL" id="MEV0974367.1"/>
    </source>
</evidence>
<dbReference type="PROSITE" id="PS00523">
    <property type="entry name" value="SULFATASE_1"/>
    <property type="match status" value="1"/>
</dbReference>
<comment type="caution">
    <text evidence="6">The sequence shown here is derived from an EMBL/GenBank/DDBJ whole genome shotgun (WGS) entry which is preliminary data.</text>
</comment>
<evidence type="ECO:0000256" key="1">
    <source>
        <dbReference type="ARBA" id="ARBA00008779"/>
    </source>
</evidence>
<dbReference type="SUPFAM" id="SSF53649">
    <property type="entry name" value="Alkaline phosphatase-like"/>
    <property type="match status" value="1"/>
</dbReference>
<evidence type="ECO:0000256" key="2">
    <source>
        <dbReference type="ARBA" id="ARBA00022723"/>
    </source>
</evidence>
<evidence type="ECO:0000313" key="7">
    <source>
        <dbReference type="Proteomes" id="UP001551675"/>
    </source>
</evidence>
<comment type="similarity">
    <text evidence="1">Belongs to the sulfatase family.</text>
</comment>
<keyword evidence="4" id="KW-0106">Calcium</keyword>
<dbReference type="PANTHER" id="PTHR42693">
    <property type="entry name" value="ARYLSULFATASE FAMILY MEMBER"/>
    <property type="match status" value="1"/>
</dbReference>
<dbReference type="InterPro" id="IPR017850">
    <property type="entry name" value="Alkaline_phosphatase_core_sf"/>
</dbReference>
<sequence length="773" mass="85357">MTKFDRTVLPIPDEVLQQLPARSGALNLESVAAPEGAPNVVIVLIDDMGFGATSAFGGPSHSPTAEELADSGLRYTRFHTTALCSPTRQALMTGRNHHAVNMASITNLATPVPGYTSVRPRSAATLAEVLRLNGYNTGAFGKMHQTPPWEISPVGPFDRWPTGEGFERFYGIVAGEANQYAPLLYDGTTPVSPPKDASYHFSEDIVDKSIEWVQTQKVLAPQKPFFLYLSFGATHAPHHVPREWIEKYRGRFDEGWDAERERIVARQRELGVIPPDCPLTSRHDEIPAWKDLTDDERTVAARLMEAFAGFAEHTDAQVGRLVRAVKEVDAFDNTLFIYIMGDNGASAEGGIHGTLNEIASLNGIHDSPDAMLDMLDEVGGPRAYNHFSAGWAHATNTPYQWTKQVASHWGGTRVGTIVHWPRGIKETGEVRTQWHHVIDVMPTVLEAAGLPLPESVNGTTQQRTDGVSMLYSFNDPQAAERHTTQYFEMFGNRGIYHEGWTACTKHVTPWDHSKAIPLAEDRWELYSPEDWSQAHDLAEEMPEKLAELQAVFEREAKANNVLPLDDRRVERFNSDIAGRPDLLKGRTEMVLRRGMRRLHEAAVPNVKNKSHVVHASITVGEDGGEGAILSQGGRFGGWTLWLNEGIPQYSYNWFARERYDVCAQDRLGPGVHEVRYEFECDDAPGFGRGGTGRLIVDGHEVANGRIERTVPFHTGSSGSTDVGGDLEGSPVIDDYREPDGSFSGEIHWVRISISGDAAPTPPAVNAQIEAALQ</sequence>
<name>A0ABV3GST2_MICGL</name>